<dbReference type="GO" id="GO:0008360">
    <property type="term" value="P:regulation of cell shape"/>
    <property type="evidence" value="ECO:0007669"/>
    <property type="project" value="UniProtKB-KW"/>
</dbReference>
<evidence type="ECO:0000256" key="5">
    <source>
        <dbReference type="ARBA" id="ARBA00023139"/>
    </source>
</evidence>
<dbReference type="PANTHER" id="PTHR38038">
    <property type="entry name" value="PENICILLIN-BINDING PROTEIN ACTIVATOR LPOA"/>
    <property type="match status" value="1"/>
</dbReference>
<dbReference type="InterPro" id="IPR011990">
    <property type="entry name" value="TPR-like_helical_dom_sf"/>
</dbReference>
<dbReference type="STRING" id="1249627.D779_1222"/>
<dbReference type="Proteomes" id="UP000019460">
    <property type="component" value="Unassembled WGS sequence"/>
</dbReference>
<evidence type="ECO:0000256" key="4">
    <source>
        <dbReference type="ARBA" id="ARBA00023136"/>
    </source>
</evidence>
<evidence type="ECO:0000256" key="7">
    <source>
        <dbReference type="ARBA" id="ARBA00023288"/>
    </source>
</evidence>
<keyword evidence="6" id="KW-0998">Cell outer membrane</keyword>
<dbReference type="RefSeq" id="WP_043752327.1">
    <property type="nucleotide sequence ID" value="NZ_AONC01000025.1"/>
</dbReference>
<evidence type="ECO:0000256" key="1">
    <source>
        <dbReference type="ARBA" id="ARBA00022729"/>
    </source>
</evidence>
<dbReference type="Gene3D" id="1.25.40.10">
    <property type="entry name" value="Tetratricopeptide repeat domain"/>
    <property type="match status" value="1"/>
</dbReference>
<evidence type="ECO:0000256" key="2">
    <source>
        <dbReference type="ARBA" id="ARBA00022960"/>
    </source>
</evidence>
<accession>W9VYL1</accession>
<dbReference type="SUPFAM" id="SSF53822">
    <property type="entry name" value="Periplasmic binding protein-like I"/>
    <property type="match status" value="1"/>
</dbReference>
<keyword evidence="1" id="KW-0732">Signal</keyword>
<keyword evidence="4" id="KW-0472">Membrane</keyword>
<dbReference type="AlphaFoldDB" id="W9VYL1"/>
<proteinExistence type="predicted"/>
<dbReference type="Pfam" id="PF04348">
    <property type="entry name" value="LppC"/>
    <property type="match status" value="1"/>
</dbReference>
<gene>
    <name evidence="8" type="ORF">D779_1222</name>
</gene>
<reference evidence="8 9" key="1">
    <citation type="submission" date="2012-11" db="EMBL/GenBank/DDBJ databases">
        <title>Genome assembly of Thiorhodococcus sp. AK35.</title>
        <authorList>
            <person name="Nupur N."/>
            <person name="Khatri I."/>
            <person name="Subramanian S."/>
            <person name="Pinnaka A."/>
        </authorList>
    </citation>
    <scope>NUCLEOTIDE SEQUENCE [LARGE SCALE GENOMIC DNA]</scope>
    <source>
        <strain evidence="8 9">AK35</strain>
    </source>
</reference>
<keyword evidence="7 8" id="KW-0449">Lipoprotein</keyword>
<protein>
    <submittedName>
        <fullName evidence="8">LppC putative lipoprotein</fullName>
    </submittedName>
</protein>
<dbReference type="GO" id="GO:0031241">
    <property type="term" value="C:periplasmic side of cell outer membrane"/>
    <property type="evidence" value="ECO:0007669"/>
    <property type="project" value="TreeGrafter"/>
</dbReference>
<sequence length="608" mass="65655">MPENRVARPHLSSVWWLMALVAAALLSACALNPTFDESRILAGVAESELEQTAAIEAKGKKIEAAERYLQLASRAQPPARAQLQLKALHAYVSGGRTDEARGLIDTLSAGPLMPIQRQLMLLEQADLAMLTSHPSESIALLERMRSSALPRDLAARRLRTLASAQRLADQPVQAAESLAELDRILESKDKRLENQIFLVSTLTMLTQPQLQNLSSRGSPVKGWAEIALAFKTHGSSPERIESGYRAWRGKHAGHPALPGLGEAYAETLSGGYAEGDRVSVMLPRSGRFAAAARAVRKGIEAARRADTGGHAPKLDFEDSSNVSGAQAMHARAVRSGADYVIGPLQKPAVNTLLGTRHLSIPTLALNQATRSNRRAENLFQFALSPENEASEAATASFTAGAKRALILYPAGAWGNRMASAFRRQWRNLGGTLAGQATYDPSKTNHDAILTRLLTDSDPDVLFLVATAESARHLYPRIQQTASKPLRVISTSHVYSGAFDPSRDKPLIGLYFVDIPWMLDTEANGPLSRRTLMGASANAADPLARLYAMGIDAYRLAPRLTDLSKNPAAYYPGQTGGLSLDKLGRIKRQLALGQFTPEGPRFADTSGGQ</sequence>
<dbReference type="PROSITE" id="PS51257">
    <property type="entry name" value="PROKAR_LIPOPROTEIN"/>
    <property type="match status" value="1"/>
</dbReference>
<dbReference type="OrthoDB" id="6708821at2"/>
<dbReference type="InterPro" id="IPR007443">
    <property type="entry name" value="LpoA"/>
</dbReference>
<dbReference type="GO" id="GO:0009252">
    <property type="term" value="P:peptidoglycan biosynthetic process"/>
    <property type="evidence" value="ECO:0007669"/>
    <property type="project" value="UniProtKB-KW"/>
</dbReference>
<organism evidence="8 9">
    <name type="scientific">Imhoffiella purpurea</name>
    <dbReference type="NCBI Taxonomy" id="1249627"/>
    <lineage>
        <taxon>Bacteria</taxon>
        <taxon>Pseudomonadati</taxon>
        <taxon>Pseudomonadota</taxon>
        <taxon>Gammaproteobacteria</taxon>
        <taxon>Chromatiales</taxon>
        <taxon>Chromatiaceae</taxon>
        <taxon>Imhoffiella</taxon>
    </lineage>
</organism>
<evidence type="ECO:0000256" key="6">
    <source>
        <dbReference type="ARBA" id="ARBA00023237"/>
    </source>
</evidence>
<keyword evidence="5" id="KW-0564">Palmitate</keyword>
<keyword evidence="2" id="KW-0133">Cell shape</keyword>
<evidence type="ECO:0000313" key="8">
    <source>
        <dbReference type="EMBL" id="EXJ15480.1"/>
    </source>
</evidence>
<keyword evidence="3" id="KW-0573">Peptidoglycan synthesis</keyword>
<dbReference type="PANTHER" id="PTHR38038:SF1">
    <property type="entry name" value="PENICILLIN-BINDING PROTEIN ACTIVATOR LPOA"/>
    <property type="match status" value="1"/>
</dbReference>
<dbReference type="CDD" id="cd06339">
    <property type="entry name" value="PBP1_YraM_LppC_lipoprotein-like"/>
    <property type="match status" value="1"/>
</dbReference>
<dbReference type="PATRIC" id="fig|1249627.3.peg.1672"/>
<name>W9VYL1_9GAMM</name>
<dbReference type="GO" id="GO:0030234">
    <property type="term" value="F:enzyme regulator activity"/>
    <property type="evidence" value="ECO:0007669"/>
    <property type="project" value="TreeGrafter"/>
</dbReference>
<dbReference type="Gene3D" id="1.25.40.650">
    <property type="match status" value="1"/>
</dbReference>
<dbReference type="InterPro" id="IPR028082">
    <property type="entry name" value="Peripla_BP_I"/>
</dbReference>
<evidence type="ECO:0000313" key="9">
    <source>
        <dbReference type="Proteomes" id="UP000019460"/>
    </source>
</evidence>
<dbReference type="EMBL" id="AONC01000025">
    <property type="protein sequence ID" value="EXJ15480.1"/>
    <property type="molecule type" value="Genomic_DNA"/>
</dbReference>
<evidence type="ECO:0000256" key="3">
    <source>
        <dbReference type="ARBA" id="ARBA00022984"/>
    </source>
</evidence>
<keyword evidence="9" id="KW-1185">Reference proteome</keyword>
<dbReference type="eggNOG" id="COG3107">
    <property type="taxonomic scope" value="Bacteria"/>
</dbReference>
<comment type="caution">
    <text evidence="8">The sequence shown here is derived from an EMBL/GenBank/DDBJ whole genome shotgun (WGS) entry which is preliminary data.</text>
</comment>
<dbReference type="Gene3D" id="3.40.50.2300">
    <property type="match status" value="2"/>
</dbReference>